<feature type="domain" description="Carrier" evidence="8">
    <location>
        <begin position="525"/>
        <end position="600"/>
    </location>
</feature>
<dbReference type="Gene3D" id="2.30.38.10">
    <property type="entry name" value="Luciferase, Domain 3"/>
    <property type="match status" value="1"/>
</dbReference>
<evidence type="ECO:0000256" key="4">
    <source>
        <dbReference type="ARBA" id="ARBA00022679"/>
    </source>
</evidence>
<dbReference type="PANTHER" id="PTHR45527:SF1">
    <property type="entry name" value="FATTY ACID SYNTHASE"/>
    <property type="match status" value="1"/>
</dbReference>
<protein>
    <submittedName>
        <fullName evidence="10">Polyketide synthase PksJ</fullName>
    </submittedName>
</protein>
<dbReference type="SUPFAM" id="SSF56801">
    <property type="entry name" value="Acetyl-CoA synthetase-like"/>
    <property type="match status" value="1"/>
</dbReference>
<dbReference type="InterPro" id="IPR000960">
    <property type="entry name" value="Flavin_mOase"/>
</dbReference>
<dbReference type="PROSITE" id="PS52004">
    <property type="entry name" value="KS3_2"/>
    <property type="match status" value="1"/>
</dbReference>
<dbReference type="Pfam" id="PF00109">
    <property type="entry name" value="ketoacyl-synt"/>
    <property type="match status" value="1"/>
</dbReference>
<dbReference type="InterPro" id="IPR010071">
    <property type="entry name" value="AA_adenyl_dom"/>
</dbReference>
<evidence type="ECO:0000256" key="1">
    <source>
        <dbReference type="ARBA" id="ARBA00022450"/>
    </source>
</evidence>
<dbReference type="Gene3D" id="3.40.47.10">
    <property type="match status" value="1"/>
</dbReference>
<evidence type="ECO:0000259" key="9">
    <source>
        <dbReference type="PROSITE" id="PS52004"/>
    </source>
</evidence>
<dbReference type="Pfam" id="PF22621">
    <property type="entry name" value="CurL-like_PKS_C"/>
    <property type="match status" value="1"/>
</dbReference>
<dbReference type="CDD" id="cd12116">
    <property type="entry name" value="A_NRPS_Ta1_like"/>
    <property type="match status" value="1"/>
</dbReference>
<keyword evidence="3" id="KW-0285">Flavoprotein</keyword>
<dbReference type="InterPro" id="IPR020845">
    <property type="entry name" value="AMP-binding_CS"/>
</dbReference>
<dbReference type="InterPro" id="IPR045851">
    <property type="entry name" value="AMP-bd_C_sf"/>
</dbReference>
<dbReference type="InterPro" id="IPR014031">
    <property type="entry name" value="Ketoacyl_synth_C"/>
</dbReference>
<dbReference type="Gene3D" id="1.10.1240.100">
    <property type="match status" value="1"/>
</dbReference>
<dbReference type="InterPro" id="IPR009081">
    <property type="entry name" value="PP-bd_ACP"/>
</dbReference>
<feature type="compositionally biased region" description="Low complexity" evidence="7">
    <location>
        <begin position="603"/>
        <end position="612"/>
    </location>
</feature>
<dbReference type="RefSeq" id="WP_095190428.1">
    <property type="nucleotide sequence ID" value="NZ_JAVLSL010000027.1"/>
</dbReference>
<dbReference type="InterPro" id="IPR025110">
    <property type="entry name" value="AMP-bd_C"/>
</dbReference>
<dbReference type="InterPro" id="IPR020841">
    <property type="entry name" value="PKS_Beta-ketoAc_synthase_dom"/>
</dbReference>
<feature type="domain" description="Ketosynthase family 3 (KS3)" evidence="9">
    <location>
        <begin position="625"/>
        <end position="1040"/>
    </location>
</feature>
<dbReference type="PROSITE" id="PS50075">
    <property type="entry name" value="CARRIER"/>
    <property type="match status" value="1"/>
</dbReference>
<dbReference type="SMART" id="SM00823">
    <property type="entry name" value="PKS_PP"/>
    <property type="match status" value="1"/>
</dbReference>
<dbReference type="Gene3D" id="1.10.1200.10">
    <property type="entry name" value="ACP-like"/>
    <property type="match status" value="1"/>
</dbReference>
<evidence type="ECO:0000256" key="5">
    <source>
        <dbReference type="ARBA" id="ARBA00022827"/>
    </source>
</evidence>
<dbReference type="SMART" id="SM00825">
    <property type="entry name" value="PKS_KS"/>
    <property type="match status" value="1"/>
</dbReference>
<dbReference type="Gene3D" id="3.50.50.60">
    <property type="entry name" value="FAD/NAD(P)-binding domain"/>
    <property type="match status" value="1"/>
</dbReference>
<dbReference type="SUPFAM" id="SSF47336">
    <property type="entry name" value="ACP-like"/>
    <property type="match status" value="1"/>
</dbReference>
<dbReference type="EMBL" id="PHHE01000001">
    <property type="protein sequence ID" value="PKA71712.1"/>
    <property type="molecule type" value="Genomic_DNA"/>
</dbReference>
<comment type="caution">
    <text evidence="10">The sequence shown here is derived from an EMBL/GenBank/DDBJ whole genome shotgun (WGS) entry which is preliminary data.</text>
</comment>
<dbReference type="Pfam" id="PF02801">
    <property type="entry name" value="Ketoacyl-synt_C"/>
    <property type="match status" value="1"/>
</dbReference>
<sequence length="1783" mass="193525">MSVNPVPSAWRVNARDFNNAAGFHQLFDARSRATPDAIALADARQRLSYRQLADKSGQLAAYLVGQGVGAGSRVALFMNRSPDLVVAMLAIARVGATYIPLDPVYPEQRLRYMLEDSDSRWVLTQAEVEPMLATLLGERCVSLALDRQWPLVAACQSPLPEPVSAPGSLAYIIYTSGSTGQPKGVMISHRALSNFLLSMAEVPGMSAADTLLAVTTHCFDISGLELLLPLIVGGRCHICPAETAGDASQLMKLIAEVRPSLMQATPATWQMLLRAGWQPLAQLRILCGGEPMPETLKGAFEQAGNAVWNMFGPTETTIWSTLQKLQPGQAISIGRPIANTRLYLLREDGGHCAIGEPGELCIAGAGVAEGYLNRPELTAEKFIDNPFESSGKLYRTGDLACWQADGLLQHLGRIDNQVKIRGYRVEMGDVEAQLDNHPEVLQAVVVARQQAGSAQLVGYFVPRQQAPDAALAGRLKHWLDERLPGFMVPSFLLAIERLPLTPNGKVDRKALAQRPISVAAGASTAARGEVERYIIEQWQALLGVEDIQPDSLFAEVGGNSIAANDFLARLNRRFDTQLVLADLAAHASPTAIAQRLLHGPQAAPAAVAPQPAGDERRDPWDDDSREDIAIVGMACSFAQAGCAQAFWGNVLAGRNCMTSAALMRPQLVRADAPLWAGFIADAFDFDPVFFQVAPKEAQLIDPQQRLMLTYTWRALEDAGISAEAFRQRRTGVFIAASQNDYGVAAAQAEENKGYLATGQLVSMVANRLSHTLDLSGPSECIETTCSSSLVALHRAIRAIRHRECEQAVVGGVNLLLSPEYFHSYDAMGLLSPDQSTRSFQAGANGYVRSEGAAVVILKPLARALADNDRIAAVIKGSSVNHGGRSSSLTAPNQEGMRNAMLDALADARVTAQSLGYIETHATGSLLGDRVEVNALEAVFAEHAPGAASTADCTLGSLKPCIGHSEVASGMAALIKVVFALQQGIKPGVPGVSDEDVARLWSSSVFRISARNQPWAAGATPRRAAINSYGFGVNAHVIVEQYCPPDDTRGEDHDAQLLVFSARTPAQLASVLENQLAHLQGHSQLRLRDLAYTLQVGREGLKARLAFVASSIAEAREQLARALEGLAEGADAWPAGIFYSGRQLAADGELATLAAQWVAGVTPAWHRLHPPGSAKKLALPQYPFQFKRYNALAPDESEPAATPGARRICVIGAGPGGLVMAKSLLEEGHQPVVYESQDTLGGVWNLKHDKQVGTYTTTRFQNSRDTSFFSDFYPEDISDTFPNVQDVRRYLQAYASRFDLERHIHCQSRVVSVKAEGAGWQVEIESAGIRRQETFDGVALCHGRYQIPRHARIPGLESFTGQVLHSGQYFDNAPLAGKRVLVIGNGVSGMDIAGEASKVAAKVYWSLRSRKFILPRMVGFLPNDFVSPANLLMPAGLRAQRNIDRLRLALPAFSEALQRSGLQPTLNEFRQHPFIHINDEVVDLVNAGKIETIFGQVEKFVGNRCFHLGHEQVLEDIDVVVLCTGYRTGALYDYVQGLEPVRDLAMGLFHRDDPLLFNQYGLQEIGVIGTLPYLEMTSRWYAQVVSGKYRLSQQERRQTADTDKIIMGPLASVVIGLKLGLVPDPAREFKAFWSLLNTPGFPAQYRLRGPHASAGAAAIVAASRQRAFIQDETGDEQISIVKARLLAGLGSEAVARLAAEGQITAEERQAALARLDDPLRLDWDSQFLTPLSDRALAIDQATQSQDGVIAEHDRLYLGLLRKIQRKEINADNFLSELKKISRAS</sequence>
<dbReference type="PANTHER" id="PTHR45527">
    <property type="entry name" value="NONRIBOSOMAL PEPTIDE SYNTHETASE"/>
    <property type="match status" value="1"/>
</dbReference>
<evidence type="ECO:0000259" key="8">
    <source>
        <dbReference type="PROSITE" id="PS50075"/>
    </source>
</evidence>
<dbReference type="InterPro" id="IPR020806">
    <property type="entry name" value="PKS_PP-bd"/>
</dbReference>
<keyword evidence="11" id="KW-1185">Reference proteome</keyword>
<dbReference type="Gene3D" id="3.40.50.980">
    <property type="match status" value="2"/>
</dbReference>
<keyword evidence="4" id="KW-0808">Transferase</keyword>
<feature type="region of interest" description="Disordered" evidence="7">
    <location>
        <begin position="603"/>
        <end position="622"/>
    </location>
</feature>
<dbReference type="InterPro" id="IPR036188">
    <property type="entry name" value="FAD/NAD-bd_sf"/>
</dbReference>
<reference evidence="10 11" key="1">
    <citation type="submission" date="2017-11" db="EMBL/GenBank/DDBJ databases">
        <title>Genome sequencing of a diverse group of Pseudomonas species.</title>
        <authorList>
            <person name="Loper J."/>
        </authorList>
    </citation>
    <scope>NUCLEOTIDE SEQUENCE [LARGE SCALE GENOMIC DNA]</scope>
    <source>
        <strain evidence="10 11">LMG 25716</strain>
    </source>
</reference>
<dbReference type="SUPFAM" id="SSF51905">
    <property type="entry name" value="FAD/NAD(P)-binding domain"/>
    <property type="match status" value="1"/>
</dbReference>
<proteinExistence type="predicted"/>
<gene>
    <name evidence="10" type="ORF">ATI02_4709</name>
</gene>
<dbReference type="Proteomes" id="UP000232455">
    <property type="component" value="Unassembled WGS sequence"/>
</dbReference>
<evidence type="ECO:0000256" key="3">
    <source>
        <dbReference type="ARBA" id="ARBA00022630"/>
    </source>
</evidence>
<keyword evidence="1" id="KW-0596">Phosphopantetheine</keyword>
<dbReference type="Gene3D" id="3.30.300.30">
    <property type="match status" value="1"/>
</dbReference>
<keyword evidence="6" id="KW-0560">Oxidoreductase</keyword>
<dbReference type="InterPro" id="IPR036736">
    <property type="entry name" value="ACP-like_sf"/>
</dbReference>
<dbReference type="Pfam" id="PF00743">
    <property type="entry name" value="FMO-like"/>
    <property type="match status" value="1"/>
</dbReference>
<dbReference type="PROSITE" id="PS00455">
    <property type="entry name" value="AMP_BINDING"/>
    <property type="match status" value="1"/>
</dbReference>
<evidence type="ECO:0000313" key="11">
    <source>
        <dbReference type="Proteomes" id="UP000232455"/>
    </source>
</evidence>
<dbReference type="CDD" id="cd00833">
    <property type="entry name" value="PKS"/>
    <property type="match status" value="1"/>
</dbReference>
<evidence type="ECO:0000256" key="6">
    <source>
        <dbReference type="ARBA" id="ARBA00023002"/>
    </source>
</evidence>
<dbReference type="InterPro" id="IPR020946">
    <property type="entry name" value="Flavin_mOase-like"/>
</dbReference>
<dbReference type="Pfam" id="PF13193">
    <property type="entry name" value="AMP-binding_C"/>
    <property type="match status" value="1"/>
</dbReference>
<name>A0ABX4Q4P1_9PSED</name>
<dbReference type="SUPFAM" id="SSF53901">
    <property type="entry name" value="Thiolase-like"/>
    <property type="match status" value="1"/>
</dbReference>
<dbReference type="Pfam" id="PF00501">
    <property type="entry name" value="AMP-binding"/>
    <property type="match status" value="1"/>
</dbReference>
<keyword evidence="5" id="KW-0274">FAD</keyword>
<accession>A0ABX4Q4P1</accession>
<organism evidence="10 11">
    <name type="scientific">Pseudomonas baetica</name>
    <dbReference type="NCBI Taxonomy" id="674054"/>
    <lineage>
        <taxon>Bacteria</taxon>
        <taxon>Pseudomonadati</taxon>
        <taxon>Pseudomonadota</taxon>
        <taxon>Gammaproteobacteria</taxon>
        <taxon>Pseudomonadales</taxon>
        <taxon>Pseudomonadaceae</taxon>
        <taxon>Pseudomonas</taxon>
    </lineage>
</organism>
<dbReference type="NCBIfam" id="TIGR01733">
    <property type="entry name" value="AA-adenyl-dom"/>
    <property type="match status" value="1"/>
</dbReference>
<evidence type="ECO:0000313" key="10">
    <source>
        <dbReference type="EMBL" id="PKA71712.1"/>
    </source>
</evidence>
<dbReference type="PRINTS" id="PR00370">
    <property type="entry name" value="FMOXYGENASE"/>
</dbReference>
<dbReference type="InterPro" id="IPR014030">
    <property type="entry name" value="Ketoacyl_synth_N"/>
</dbReference>
<evidence type="ECO:0000256" key="7">
    <source>
        <dbReference type="SAM" id="MobiDB-lite"/>
    </source>
</evidence>
<keyword evidence="2" id="KW-0597">Phosphoprotein</keyword>
<dbReference type="InterPro" id="IPR016039">
    <property type="entry name" value="Thiolase-like"/>
</dbReference>
<evidence type="ECO:0000256" key="2">
    <source>
        <dbReference type="ARBA" id="ARBA00022553"/>
    </source>
</evidence>
<dbReference type="Pfam" id="PF00550">
    <property type="entry name" value="PP-binding"/>
    <property type="match status" value="1"/>
</dbReference>
<dbReference type="InterPro" id="IPR000873">
    <property type="entry name" value="AMP-dep_synth/lig_dom"/>
</dbReference>